<dbReference type="AlphaFoldDB" id="A0A917C182"/>
<accession>A0A917C182</accession>
<reference evidence="2" key="2">
    <citation type="submission" date="2020-09" db="EMBL/GenBank/DDBJ databases">
        <authorList>
            <person name="Sun Q."/>
            <person name="Sedlacek I."/>
        </authorList>
    </citation>
    <scope>NUCLEOTIDE SEQUENCE</scope>
    <source>
        <strain evidence="2">CCM 7897</strain>
    </source>
</reference>
<evidence type="ECO:0000256" key="1">
    <source>
        <dbReference type="SAM" id="Phobius"/>
    </source>
</evidence>
<proteinExistence type="predicted"/>
<gene>
    <name evidence="2" type="ORF">GCM10007301_23630</name>
</gene>
<protein>
    <submittedName>
        <fullName evidence="2">Uncharacterized protein</fullName>
    </submittedName>
</protein>
<keyword evidence="1" id="KW-1133">Transmembrane helix</keyword>
<organism evidence="2 3">
    <name type="scientific">Azorhizobium oxalatiphilum</name>
    <dbReference type="NCBI Taxonomy" id="980631"/>
    <lineage>
        <taxon>Bacteria</taxon>
        <taxon>Pseudomonadati</taxon>
        <taxon>Pseudomonadota</taxon>
        <taxon>Alphaproteobacteria</taxon>
        <taxon>Hyphomicrobiales</taxon>
        <taxon>Xanthobacteraceae</taxon>
        <taxon>Azorhizobium</taxon>
    </lineage>
</organism>
<keyword evidence="1" id="KW-0812">Transmembrane</keyword>
<keyword evidence="1" id="KW-0472">Membrane</keyword>
<name>A0A917C182_9HYPH</name>
<dbReference type="EMBL" id="BMCT01000002">
    <property type="protein sequence ID" value="GGF63111.1"/>
    <property type="molecule type" value="Genomic_DNA"/>
</dbReference>
<evidence type="ECO:0000313" key="3">
    <source>
        <dbReference type="Proteomes" id="UP000606044"/>
    </source>
</evidence>
<sequence>MGARVIGSGVGRAAWRAIVACCVLEVISFSAAMAAVDKRADRAAFVQRVGCEIDRRIRIVAARPPGKNRFVIAGVPAKGHAYAQCLMVEEGSSILCEVASGFYLKQKGDPSTVEVPARVRALLAAEGFDTDPSEGNFQRHWTPTNLSAEIEATGRSLAGLLYDLYGARTPDDVEYEVPGAPELARAALCVAPVARLAWPHAAC</sequence>
<dbReference type="RefSeq" id="WP_188578635.1">
    <property type="nucleotide sequence ID" value="NZ_BMCT01000002.1"/>
</dbReference>
<keyword evidence="3" id="KW-1185">Reference proteome</keyword>
<evidence type="ECO:0000313" key="2">
    <source>
        <dbReference type="EMBL" id="GGF63111.1"/>
    </source>
</evidence>
<reference evidence="2" key="1">
    <citation type="journal article" date="2014" name="Int. J. Syst. Evol. Microbiol.">
        <title>Complete genome sequence of Corynebacterium casei LMG S-19264T (=DSM 44701T), isolated from a smear-ripened cheese.</title>
        <authorList>
            <consortium name="US DOE Joint Genome Institute (JGI-PGF)"/>
            <person name="Walter F."/>
            <person name="Albersmeier A."/>
            <person name="Kalinowski J."/>
            <person name="Ruckert C."/>
        </authorList>
    </citation>
    <scope>NUCLEOTIDE SEQUENCE</scope>
    <source>
        <strain evidence="2">CCM 7897</strain>
    </source>
</reference>
<feature type="transmembrane region" description="Helical" evidence="1">
    <location>
        <begin position="13"/>
        <end position="36"/>
    </location>
</feature>
<comment type="caution">
    <text evidence="2">The sequence shown here is derived from an EMBL/GenBank/DDBJ whole genome shotgun (WGS) entry which is preliminary data.</text>
</comment>
<dbReference type="Proteomes" id="UP000606044">
    <property type="component" value="Unassembled WGS sequence"/>
</dbReference>